<dbReference type="EMBL" id="JARYZI010000003">
    <property type="protein sequence ID" value="MDH8677842.1"/>
    <property type="molecule type" value="Genomic_DNA"/>
</dbReference>
<dbReference type="SUPFAM" id="SSF52833">
    <property type="entry name" value="Thioredoxin-like"/>
    <property type="match status" value="1"/>
</dbReference>
<dbReference type="PANTHER" id="PTHR42852">
    <property type="entry name" value="THIOL:DISULFIDE INTERCHANGE PROTEIN DSBE"/>
    <property type="match status" value="1"/>
</dbReference>
<sequence length="214" mass="23461">MKKNSLIFIGLAILIIGTGIALGIRSSKENMESNEMAETTLAMNDEDSMMAEETMMTDESIAQGNMGSEEMMSNDGALAPDFVLMNLEGEEVSLSSLKGEKVYVKFWASWCSICLAGLEELDDLSSSDQDFKVITIVSPDYNGEQSKDDFITWFSSLDYKNIEVLLDENGSIAKAFGVRAYPTSAYIGSDSILIKSMPGHVDNQTIAEAFMSIY</sequence>
<accession>A0ABT6NBP6</accession>
<feature type="domain" description="Thioredoxin" evidence="1">
    <location>
        <begin position="73"/>
        <end position="214"/>
    </location>
</feature>
<protein>
    <submittedName>
        <fullName evidence="2">Redoxin family protein</fullName>
    </submittedName>
</protein>
<comment type="caution">
    <text evidence="2">The sequence shown here is derived from an EMBL/GenBank/DDBJ whole genome shotgun (WGS) entry which is preliminary data.</text>
</comment>
<dbReference type="PANTHER" id="PTHR42852:SF16">
    <property type="entry name" value="THIOL:DISULFIDE INTERCHANGE PROTEIN TLPA"/>
    <property type="match status" value="1"/>
</dbReference>
<dbReference type="InterPro" id="IPR050553">
    <property type="entry name" value="Thioredoxin_ResA/DsbE_sf"/>
</dbReference>
<evidence type="ECO:0000313" key="3">
    <source>
        <dbReference type="Proteomes" id="UP001158045"/>
    </source>
</evidence>
<dbReference type="PROSITE" id="PS51352">
    <property type="entry name" value="THIOREDOXIN_2"/>
    <property type="match status" value="1"/>
</dbReference>
<dbReference type="Gene3D" id="3.40.30.10">
    <property type="entry name" value="Glutaredoxin"/>
    <property type="match status" value="1"/>
</dbReference>
<evidence type="ECO:0000313" key="2">
    <source>
        <dbReference type="EMBL" id="MDH8677842.1"/>
    </source>
</evidence>
<proteinExistence type="predicted"/>
<dbReference type="InterPro" id="IPR013766">
    <property type="entry name" value="Thioredoxin_domain"/>
</dbReference>
<organism evidence="2 3">
    <name type="scientific">Fusibacter bizertensis</name>
    <dbReference type="NCBI Taxonomy" id="1488331"/>
    <lineage>
        <taxon>Bacteria</taxon>
        <taxon>Bacillati</taxon>
        <taxon>Bacillota</taxon>
        <taxon>Clostridia</taxon>
        <taxon>Eubacteriales</taxon>
        <taxon>Eubacteriales Family XII. Incertae Sedis</taxon>
        <taxon>Fusibacter</taxon>
    </lineage>
</organism>
<evidence type="ECO:0000259" key="1">
    <source>
        <dbReference type="PROSITE" id="PS51352"/>
    </source>
</evidence>
<dbReference type="CDD" id="cd02966">
    <property type="entry name" value="TlpA_like_family"/>
    <property type="match status" value="1"/>
</dbReference>
<dbReference type="Pfam" id="PF08534">
    <property type="entry name" value="Redoxin"/>
    <property type="match status" value="1"/>
</dbReference>
<dbReference type="Proteomes" id="UP001158045">
    <property type="component" value="Unassembled WGS sequence"/>
</dbReference>
<reference evidence="2 3" key="1">
    <citation type="submission" date="2023-04" db="EMBL/GenBank/DDBJ databases">
        <title>Fusibacter bizertensis strain WBS, isolated from littoral bottom sediments of the Arctic seas - biochemical and genomic analysis.</title>
        <authorList>
            <person name="Brioukhanov A.L."/>
        </authorList>
    </citation>
    <scope>NUCLEOTIDE SEQUENCE [LARGE SCALE GENOMIC DNA]</scope>
    <source>
        <strain evidence="2 3">WBS</strain>
    </source>
</reference>
<dbReference type="RefSeq" id="WP_281093667.1">
    <property type="nucleotide sequence ID" value="NZ_JARYZI010000003.1"/>
</dbReference>
<keyword evidence="3" id="KW-1185">Reference proteome</keyword>
<dbReference type="InterPro" id="IPR036249">
    <property type="entry name" value="Thioredoxin-like_sf"/>
</dbReference>
<gene>
    <name evidence="2" type="ORF">QE109_06770</name>
</gene>
<name>A0ABT6NBP6_9FIRM</name>
<dbReference type="InterPro" id="IPR013740">
    <property type="entry name" value="Redoxin"/>
</dbReference>